<dbReference type="PANTHER" id="PTHR46524:SF12">
    <property type="entry name" value="CW-TYPE DOMAIN-CONTAINING PROTEIN"/>
    <property type="match status" value="1"/>
</dbReference>
<protein>
    <submittedName>
        <fullName evidence="2">Uncharacterized protein</fullName>
    </submittedName>
</protein>
<dbReference type="InterPro" id="IPR055300">
    <property type="entry name" value="CWZF3/5/7"/>
</dbReference>
<feature type="region of interest" description="Disordered" evidence="1">
    <location>
        <begin position="104"/>
        <end position="124"/>
    </location>
</feature>
<evidence type="ECO:0000313" key="3">
    <source>
        <dbReference type="Proteomes" id="UP001374535"/>
    </source>
</evidence>
<proteinExistence type="predicted"/>
<sequence>MNSSEFSEDETTKALYALYQMPISQVQNNMQCHGTETAIGVSFPNSLQYGLNHNMSSSDMFDRGRKKLVFKEKTMFGINNDMHRFSNSVKASVQVSRKNRSLNGLNQHPAELNPVKKTTNSSKHLSWPENMIEGKHVPKENEKQVNGGISFISDMLFIFVNKKLWVFLINNFNVTFAHEVIESMLN</sequence>
<reference evidence="2 3" key="1">
    <citation type="journal article" date="2023" name="Life. Sci Alliance">
        <title>Evolutionary insights into 3D genome organization and epigenetic landscape of Vigna mungo.</title>
        <authorList>
            <person name="Junaid A."/>
            <person name="Singh B."/>
            <person name="Bhatia S."/>
        </authorList>
    </citation>
    <scope>NUCLEOTIDE SEQUENCE [LARGE SCALE GENOMIC DNA]</scope>
    <source>
        <strain evidence="2">Urdbean</strain>
    </source>
</reference>
<name>A0AAQ3S3E9_VIGMU</name>
<evidence type="ECO:0000256" key="1">
    <source>
        <dbReference type="SAM" id="MobiDB-lite"/>
    </source>
</evidence>
<evidence type="ECO:0000313" key="2">
    <source>
        <dbReference type="EMBL" id="WVZ14928.1"/>
    </source>
</evidence>
<dbReference type="AlphaFoldDB" id="A0AAQ3S3E9"/>
<gene>
    <name evidence="2" type="ORF">V8G54_012494</name>
</gene>
<keyword evidence="3" id="KW-1185">Reference proteome</keyword>
<dbReference type="PANTHER" id="PTHR46524">
    <property type="entry name" value="CW-TYPE ZINC FINGER"/>
    <property type="match status" value="1"/>
</dbReference>
<dbReference type="EMBL" id="CP144697">
    <property type="protein sequence ID" value="WVZ14928.1"/>
    <property type="molecule type" value="Genomic_DNA"/>
</dbReference>
<dbReference type="Proteomes" id="UP001374535">
    <property type="component" value="Chromosome 4"/>
</dbReference>
<organism evidence="2 3">
    <name type="scientific">Vigna mungo</name>
    <name type="common">Black gram</name>
    <name type="synonym">Phaseolus mungo</name>
    <dbReference type="NCBI Taxonomy" id="3915"/>
    <lineage>
        <taxon>Eukaryota</taxon>
        <taxon>Viridiplantae</taxon>
        <taxon>Streptophyta</taxon>
        <taxon>Embryophyta</taxon>
        <taxon>Tracheophyta</taxon>
        <taxon>Spermatophyta</taxon>
        <taxon>Magnoliopsida</taxon>
        <taxon>eudicotyledons</taxon>
        <taxon>Gunneridae</taxon>
        <taxon>Pentapetalae</taxon>
        <taxon>rosids</taxon>
        <taxon>fabids</taxon>
        <taxon>Fabales</taxon>
        <taxon>Fabaceae</taxon>
        <taxon>Papilionoideae</taxon>
        <taxon>50 kb inversion clade</taxon>
        <taxon>NPAAA clade</taxon>
        <taxon>indigoferoid/millettioid clade</taxon>
        <taxon>Phaseoleae</taxon>
        <taxon>Vigna</taxon>
    </lineage>
</organism>
<accession>A0AAQ3S3E9</accession>